<evidence type="ECO:0000313" key="1">
    <source>
        <dbReference type="EMBL" id="PAN25242.1"/>
    </source>
</evidence>
<accession>A0A2S3HKY4</accession>
<sequence length="190" mass="20853">MAENISEALSQAPLADLDRHIHITWRQSRPARSVPNSRESYRAAPALQVAKARMELEGCEGQADSTQQWGSKGKGLLQHPFCFLPNHSGQLASPGRGCLLCLCGLDRRPAARHVSVAGSTSNFQQTSRASARRNRYATLSLRIQKLLVECGYTQGEDFLHASFNSGRYRRINLSEFKTLLAPGVASFAIG</sequence>
<evidence type="ECO:0008006" key="2">
    <source>
        <dbReference type="Google" id="ProtNLM"/>
    </source>
</evidence>
<dbReference type="AlphaFoldDB" id="A0A2S3HKY4"/>
<dbReference type="Proteomes" id="UP000243499">
    <property type="component" value="Chromosome 4"/>
</dbReference>
<gene>
    <name evidence="1" type="ORF">PAHAL_4G286200</name>
</gene>
<organism evidence="1">
    <name type="scientific">Panicum hallii</name>
    <dbReference type="NCBI Taxonomy" id="206008"/>
    <lineage>
        <taxon>Eukaryota</taxon>
        <taxon>Viridiplantae</taxon>
        <taxon>Streptophyta</taxon>
        <taxon>Embryophyta</taxon>
        <taxon>Tracheophyta</taxon>
        <taxon>Spermatophyta</taxon>
        <taxon>Magnoliopsida</taxon>
        <taxon>Liliopsida</taxon>
        <taxon>Poales</taxon>
        <taxon>Poaceae</taxon>
        <taxon>PACMAD clade</taxon>
        <taxon>Panicoideae</taxon>
        <taxon>Panicodae</taxon>
        <taxon>Paniceae</taxon>
        <taxon>Panicinae</taxon>
        <taxon>Panicum</taxon>
        <taxon>Panicum sect. Panicum</taxon>
    </lineage>
</organism>
<dbReference type="Gramene" id="PAN25242">
    <property type="protein sequence ID" value="PAN25242"/>
    <property type="gene ID" value="PAHAL_4G286200"/>
</dbReference>
<reference evidence="1" key="1">
    <citation type="submission" date="2018-04" db="EMBL/GenBank/DDBJ databases">
        <title>WGS assembly of Panicum hallii.</title>
        <authorList>
            <person name="Lovell J."/>
            <person name="Jenkins J."/>
            <person name="Lowry D."/>
            <person name="Mamidi S."/>
            <person name="Sreedasyam A."/>
            <person name="Weng X."/>
            <person name="Barry K."/>
            <person name="Bonette J."/>
            <person name="Campitelli B."/>
            <person name="Daum C."/>
            <person name="Gordon S."/>
            <person name="Gould B."/>
            <person name="Lipzen A."/>
            <person name="Macqueen A."/>
            <person name="Palacio-Mejia J."/>
            <person name="Plott C."/>
            <person name="Shakirov E."/>
            <person name="Shu S."/>
            <person name="Yoshinaga Y."/>
            <person name="Zane M."/>
            <person name="Rokhsar D."/>
            <person name="Grimwood J."/>
            <person name="Schmutz J."/>
            <person name="Juenger T."/>
        </authorList>
    </citation>
    <scope>NUCLEOTIDE SEQUENCE [LARGE SCALE GENOMIC DNA]</scope>
    <source>
        <strain evidence="1">FIL2</strain>
    </source>
</reference>
<proteinExistence type="predicted"/>
<name>A0A2S3HKY4_9POAL</name>
<protein>
    <recommendedName>
        <fullName evidence="2">EF-hand domain-containing protein</fullName>
    </recommendedName>
</protein>
<dbReference type="EMBL" id="CM008049">
    <property type="protein sequence ID" value="PAN25242.1"/>
    <property type="molecule type" value="Genomic_DNA"/>
</dbReference>